<comment type="caution">
    <text evidence="2">The sequence shown here is derived from an EMBL/GenBank/DDBJ whole genome shotgun (WGS) entry which is preliminary data.</text>
</comment>
<sequence>MHLRKIHRQKDEKFVKMLQKCRLGIPFTPFELKTLTNHRCNVSRATHLFSTRAEVKRVNDESFYKLKTPIATFYAHDGFSWRKELHPHLKHYNNRALDDTLEVLKDSRLQSRLDLRVGMLVALQINLDLEAGLCNGSQGIICGFEDYDPARLPRRRPAKEETDTDGFKIGGEYAALKEKEIKGFVERQERKLWPRVLFHNGIRRTIFATCMVNTVGNEAPYSLLYRTQIPLVAAWALSIHKSQGMTLDRVIVDLSKAFAEGQVYVALSRARSLEGLKVEGAVEGLAVGNGGNPDVQRFLEDKFGSLRATIEANEPEVIVLSP</sequence>
<dbReference type="GO" id="GO:0004386">
    <property type="term" value="F:helicase activity"/>
    <property type="evidence" value="ECO:0007669"/>
    <property type="project" value="UniProtKB-KW"/>
</dbReference>
<reference evidence="2 3" key="1">
    <citation type="journal article" date="2020" name="G3 (Bethesda)">
        <title>Genetic Underpinnings of Host Manipulation by Ophiocordyceps as Revealed by Comparative Transcriptomics.</title>
        <authorList>
            <person name="Will I."/>
            <person name="Das B."/>
            <person name="Trinh T."/>
            <person name="Brachmann A."/>
            <person name="Ohm R.A."/>
            <person name="de Bekker C."/>
        </authorList>
    </citation>
    <scope>NUCLEOTIDE SEQUENCE [LARGE SCALE GENOMIC DNA]</scope>
    <source>
        <strain evidence="2 3">EC05</strain>
    </source>
</reference>
<evidence type="ECO:0000259" key="1">
    <source>
        <dbReference type="Pfam" id="PF21530"/>
    </source>
</evidence>
<dbReference type="InterPro" id="IPR051055">
    <property type="entry name" value="PIF1_helicase"/>
</dbReference>
<keyword evidence="3" id="KW-1185">Reference proteome</keyword>
<dbReference type="Gene3D" id="3.40.50.300">
    <property type="entry name" value="P-loop containing nucleotide triphosphate hydrolases"/>
    <property type="match status" value="1"/>
</dbReference>
<dbReference type="InterPro" id="IPR049163">
    <property type="entry name" value="Pif1-like_2B_dom"/>
</dbReference>
<keyword evidence="2" id="KW-0067">ATP-binding</keyword>
<dbReference type="EMBL" id="JAACLJ010000007">
    <property type="protein sequence ID" value="KAF4583282.1"/>
    <property type="molecule type" value="Genomic_DNA"/>
</dbReference>
<dbReference type="OrthoDB" id="4918806at2759"/>
<dbReference type="InterPro" id="IPR027417">
    <property type="entry name" value="P-loop_NTPase"/>
</dbReference>
<keyword evidence="2" id="KW-0547">Nucleotide-binding</keyword>
<dbReference type="Proteomes" id="UP000562929">
    <property type="component" value="Unassembled WGS sequence"/>
</dbReference>
<feature type="domain" description="DNA helicase Pif1-like 2B" evidence="1">
    <location>
        <begin position="112"/>
        <end position="144"/>
    </location>
</feature>
<protein>
    <submittedName>
        <fullName evidence="2">ATP-dependent DNA helicase PIF1</fullName>
    </submittedName>
</protein>
<keyword evidence="2" id="KW-0347">Helicase</keyword>
<accession>A0A8H4Q383</accession>
<dbReference type="SUPFAM" id="SSF52540">
    <property type="entry name" value="P-loop containing nucleoside triphosphate hydrolases"/>
    <property type="match status" value="1"/>
</dbReference>
<dbReference type="Pfam" id="PF21530">
    <property type="entry name" value="Pif1_2B_dom"/>
    <property type="match status" value="1"/>
</dbReference>
<evidence type="ECO:0000313" key="3">
    <source>
        <dbReference type="Proteomes" id="UP000562929"/>
    </source>
</evidence>
<organism evidence="2 3">
    <name type="scientific">Ophiocordyceps camponoti-floridani</name>
    <dbReference type="NCBI Taxonomy" id="2030778"/>
    <lineage>
        <taxon>Eukaryota</taxon>
        <taxon>Fungi</taxon>
        <taxon>Dikarya</taxon>
        <taxon>Ascomycota</taxon>
        <taxon>Pezizomycotina</taxon>
        <taxon>Sordariomycetes</taxon>
        <taxon>Hypocreomycetidae</taxon>
        <taxon>Hypocreales</taxon>
        <taxon>Ophiocordycipitaceae</taxon>
        <taxon>Ophiocordyceps</taxon>
    </lineage>
</organism>
<evidence type="ECO:0000313" key="2">
    <source>
        <dbReference type="EMBL" id="KAF4583282.1"/>
    </source>
</evidence>
<name>A0A8H4Q383_9HYPO</name>
<keyword evidence="2" id="KW-0378">Hydrolase</keyword>
<dbReference type="AlphaFoldDB" id="A0A8H4Q383"/>
<proteinExistence type="predicted"/>
<dbReference type="PANTHER" id="PTHR47642">
    <property type="entry name" value="ATP-DEPENDENT DNA HELICASE"/>
    <property type="match status" value="1"/>
</dbReference>
<dbReference type="CDD" id="cd18809">
    <property type="entry name" value="SF1_C_RecD"/>
    <property type="match status" value="1"/>
</dbReference>
<gene>
    <name evidence="2" type="ORF">GQ602_006426</name>
</gene>